<dbReference type="SUPFAM" id="SSF58104">
    <property type="entry name" value="Methyl-accepting chemotaxis protein (MCP) signaling domain"/>
    <property type="match status" value="1"/>
</dbReference>
<gene>
    <name evidence="7" type="ordered locus">Daro_3097</name>
</gene>
<dbReference type="GO" id="GO:0006935">
    <property type="term" value="P:chemotaxis"/>
    <property type="evidence" value="ECO:0007669"/>
    <property type="project" value="InterPro"/>
</dbReference>
<dbReference type="Pfam" id="PF00015">
    <property type="entry name" value="MCPsignal"/>
    <property type="match status" value="1"/>
</dbReference>
<dbReference type="PANTHER" id="PTHR32089">
    <property type="entry name" value="METHYL-ACCEPTING CHEMOTAXIS PROTEIN MCPB"/>
    <property type="match status" value="1"/>
</dbReference>
<keyword evidence="4" id="KW-0472">Membrane</keyword>
<dbReference type="GO" id="GO:0007165">
    <property type="term" value="P:signal transduction"/>
    <property type="evidence" value="ECO:0007669"/>
    <property type="project" value="UniProtKB-KW"/>
</dbReference>
<dbReference type="EMBL" id="CP000089">
    <property type="protein sequence ID" value="AAZ47827.1"/>
    <property type="molecule type" value="Genomic_DNA"/>
</dbReference>
<dbReference type="SMART" id="SM00283">
    <property type="entry name" value="MA"/>
    <property type="match status" value="1"/>
</dbReference>
<feature type="domain" description="HAMP" evidence="6">
    <location>
        <begin position="99"/>
        <end position="153"/>
    </location>
</feature>
<protein>
    <submittedName>
        <fullName evidence="7">Methyl-accepting chemotaxis sensory transducer</fullName>
    </submittedName>
</protein>
<dbReference type="CDD" id="cd06225">
    <property type="entry name" value="HAMP"/>
    <property type="match status" value="1"/>
</dbReference>
<dbReference type="PANTHER" id="PTHR32089:SF112">
    <property type="entry name" value="LYSOZYME-LIKE PROTEIN-RELATED"/>
    <property type="match status" value="1"/>
</dbReference>
<sequence>MAKKMEIIRKLYDWNERTFWNSLTKKLMSFLLLFFIDVGYLGIYIHQKGVIAAEVSKAGVASEVLQRISDSLDQGLLLMIALTAVALCWNVLQIVYIRHLILRPVRIISTIFDEIARGEGDFSRNLPTITHDELRTLAEAYNRFADKMREIISEVRKMSVNIAREAVVVKRTVSSTAERAGRQGEIASAVFGASTEAMQAIQEVSSSTELISHSTDANLATARLSLNEMHEIVSKVHLVSDKLSTFNATVDHLAQRSDSIRQIAGLIKDIADQTNLLALNAAIEAARAGEMGRGFAVVADEVRKLAERVNVATQEIGENIGSMISLVRETQSENESINHDIKQTRVVVERSSTEFQRMVGDFERTGDQLNQIAAAMEQLTATNGQVHEAVTQVHDLSLEVSGSMQASEQSAQTLSRATESVQELVSRFKIGRGAFDFNVDQARNFRDAIQQRLEQMANEGVNIWDQNYQPQPRTNPQKYEVSYCRAFEQQIQPMLENTLTGLQGGVYALIIDTRGYGAIHNQKYSRPLTGNYDSDLVGNRTRRIWDDVTGQRGAKNTLPLLVQTYARDTGEILSEINMPIMVAGRHWGAVRVGCESSVLLQG</sequence>
<dbReference type="InterPro" id="IPR004089">
    <property type="entry name" value="MCPsignal_dom"/>
</dbReference>
<reference evidence="7" key="1">
    <citation type="submission" date="2005-08" db="EMBL/GenBank/DDBJ databases">
        <title>Complete sequence of Dechloromonas aromatica RCB.</title>
        <authorList>
            <person name="Salinero K.K."/>
            <person name="Copeland A."/>
            <person name="Lucas S."/>
            <person name="Lapidus A."/>
            <person name="Barry K."/>
            <person name="Detter J.C."/>
            <person name="Glavina T."/>
            <person name="Hammon N."/>
            <person name="Israni S."/>
            <person name="Pitluck S."/>
            <person name="Di Bartolo G."/>
            <person name="Trong S."/>
            <person name="Schmutz J."/>
            <person name="Larimer F."/>
            <person name="Land M."/>
            <person name="Ivanova N."/>
            <person name="Richardson P."/>
        </authorList>
    </citation>
    <scope>NUCLEOTIDE SEQUENCE</scope>
    <source>
        <strain evidence="7">RCB</strain>
    </source>
</reference>
<evidence type="ECO:0000313" key="7">
    <source>
        <dbReference type="EMBL" id="AAZ47827.1"/>
    </source>
</evidence>
<dbReference type="GO" id="GO:0016020">
    <property type="term" value="C:membrane"/>
    <property type="evidence" value="ECO:0007669"/>
    <property type="project" value="InterPro"/>
</dbReference>
<dbReference type="eggNOG" id="COG0840">
    <property type="taxonomic scope" value="Bacteria"/>
</dbReference>
<evidence type="ECO:0000256" key="3">
    <source>
        <dbReference type="PROSITE-ProRule" id="PRU00284"/>
    </source>
</evidence>
<dbReference type="InterPro" id="IPR004090">
    <property type="entry name" value="Chemotax_Me-accpt_rcpt"/>
</dbReference>
<feature type="domain" description="Methyl-accepting transducer" evidence="5">
    <location>
        <begin position="158"/>
        <end position="394"/>
    </location>
</feature>
<keyword evidence="4" id="KW-0812">Transmembrane</keyword>
<keyword evidence="4" id="KW-1133">Transmembrane helix</keyword>
<dbReference type="SMART" id="SM00304">
    <property type="entry name" value="HAMP"/>
    <property type="match status" value="2"/>
</dbReference>
<dbReference type="Pfam" id="PF00672">
    <property type="entry name" value="HAMP"/>
    <property type="match status" value="1"/>
</dbReference>
<evidence type="ECO:0000256" key="2">
    <source>
        <dbReference type="ARBA" id="ARBA00029447"/>
    </source>
</evidence>
<keyword evidence="1 3" id="KW-0807">Transducer</keyword>
<dbReference type="STRING" id="159087.Daro_3097"/>
<name>Q47BF4_DECAR</name>
<comment type="similarity">
    <text evidence="2">Belongs to the methyl-accepting chemotaxis (MCP) protein family.</text>
</comment>
<evidence type="ECO:0000256" key="4">
    <source>
        <dbReference type="SAM" id="Phobius"/>
    </source>
</evidence>
<dbReference type="Gene3D" id="1.10.287.950">
    <property type="entry name" value="Methyl-accepting chemotaxis protein"/>
    <property type="match status" value="1"/>
</dbReference>
<dbReference type="KEGG" id="dar:Daro_3097"/>
<dbReference type="HOGENOM" id="CLU_000445_107_32_4"/>
<dbReference type="AlphaFoldDB" id="Q47BF4"/>
<dbReference type="GO" id="GO:0004888">
    <property type="term" value="F:transmembrane signaling receptor activity"/>
    <property type="evidence" value="ECO:0007669"/>
    <property type="project" value="InterPro"/>
</dbReference>
<evidence type="ECO:0000259" key="5">
    <source>
        <dbReference type="PROSITE" id="PS50111"/>
    </source>
</evidence>
<evidence type="ECO:0000259" key="6">
    <source>
        <dbReference type="PROSITE" id="PS50885"/>
    </source>
</evidence>
<dbReference type="PROSITE" id="PS50885">
    <property type="entry name" value="HAMP"/>
    <property type="match status" value="1"/>
</dbReference>
<accession>Q47BF4</accession>
<proteinExistence type="inferred from homology"/>
<feature type="transmembrane region" description="Helical" evidence="4">
    <location>
        <begin position="76"/>
        <end position="97"/>
    </location>
</feature>
<dbReference type="PROSITE" id="PS50111">
    <property type="entry name" value="CHEMOTAXIS_TRANSDUC_2"/>
    <property type="match status" value="1"/>
</dbReference>
<dbReference type="PRINTS" id="PR00260">
    <property type="entry name" value="CHEMTRNSDUCR"/>
</dbReference>
<dbReference type="InterPro" id="IPR003660">
    <property type="entry name" value="HAMP_dom"/>
</dbReference>
<organism evidence="7">
    <name type="scientific">Dechloromonas aromatica (strain RCB)</name>
    <dbReference type="NCBI Taxonomy" id="159087"/>
    <lineage>
        <taxon>Bacteria</taxon>
        <taxon>Pseudomonadati</taxon>
        <taxon>Pseudomonadota</taxon>
        <taxon>Betaproteobacteria</taxon>
        <taxon>Rhodocyclales</taxon>
        <taxon>Azonexaceae</taxon>
        <taxon>Dechloromonas</taxon>
    </lineage>
</organism>
<evidence type="ECO:0000256" key="1">
    <source>
        <dbReference type="ARBA" id="ARBA00023224"/>
    </source>
</evidence>